<dbReference type="Pfam" id="PF00017">
    <property type="entry name" value="SH2"/>
    <property type="match status" value="1"/>
</dbReference>
<feature type="compositionally biased region" description="Polar residues" evidence="5">
    <location>
        <begin position="98"/>
        <end position="115"/>
    </location>
</feature>
<dbReference type="Proteomes" id="UP001239994">
    <property type="component" value="Unassembled WGS sequence"/>
</dbReference>
<dbReference type="PANTHER" id="PTHR15127">
    <property type="entry name" value="HEAVYWEIGHT, ISOFORM A"/>
    <property type="match status" value="1"/>
</dbReference>
<evidence type="ECO:0000256" key="2">
    <source>
        <dbReference type="ARBA" id="ARBA00022999"/>
    </source>
</evidence>
<feature type="region of interest" description="Disordered" evidence="5">
    <location>
        <begin position="91"/>
        <end position="141"/>
    </location>
</feature>
<dbReference type="Gene3D" id="3.30.505.10">
    <property type="entry name" value="SH2 domain"/>
    <property type="match status" value="1"/>
</dbReference>
<dbReference type="FunFam" id="3.30.505.10:FF:000067">
    <property type="entry name" value="Src homology 2 domain-containing E"/>
    <property type="match status" value="1"/>
</dbReference>
<reference evidence="7" key="1">
    <citation type="submission" date="2023-03" db="EMBL/GenBank/DDBJ databases">
        <title>Electrophorus voltai genome.</title>
        <authorList>
            <person name="Bian C."/>
        </authorList>
    </citation>
    <scope>NUCLEOTIDE SEQUENCE</scope>
    <source>
        <strain evidence="7">CB-2022</strain>
        <tissue evidence="7">Muscle</tissue>
    </source>
</reference>
<keyword evidence="2 4" id="KW-0727">SH2 domain</keyword>
<gene>
    <name evidence="7" type="ORF">P4O66_010655</name>
</gene>
<dbReference type="PROSITE" id="PS50001">
    <property type="entry name" value="SH2"/>
    <property type="match status" value="1"/>
</dbReference>
<proteinExistence type="predicted"/>
<dbReference type="InterPro" id="IPR000980">
    <property type="entry name" value="SH2"/>
</dbReference>
<dbReference type="GO" id="GO:0001784">
    <property type="term" value="F:phosphotyrosine residue binding"/>
    <property type="evidence" value="ECO:0007669"/>
    <property type="project" value="TreeGrafter"/>
</dbReference>
<keyword evidence="1" id="KW-0597">Phosphoprotein</keyword>
<accession>A0AAD8ZAM7</accession>
<feature type="domain" description="SH2" evidence="6">
    <location>
        <begin position="420"/>
        <end position="515"/>
    </location>
</feature>
<evidence type="ECO:0000256" key="5">
    <source>
        <dbReference type="SAM" id="MobiDB-lite"/>
    </source>
</evidence>
<keyword evidence="8" id="KW-1185">Reference proteome</keyword>
<dbReference type="SUPFAM" id="SSF55550">
    <property type="entry name" value="SH2 domain"/>
    <property type="match status" value="1"/>
</dbReference>
<evidence type="ECO:0000313" key="8">
    <source>
        <dbReference type="Proteomes" id="UP001239994"/>
    </source>
</evidence>
<dbReference type="InterPro" id="IPR051846">
    <property type="entry name" value="SH2_domain_adapters"/>
</dbReference>
<sequence>MPNSVKAPDTTPLSLYQADGSWSTHQGADWCAEDSDHTPTALDSDYTPSAFVLGAERFLCFRPCYDTCVLFIAEAVMAKWFKDFPTSLKTGSDRIRSASESGTQARPKPVQNSGTGAKGSLRKNSGAENASGGGVGSLLSGRNRKNSAIELGRNHSSTASGSAKDGKIWEILIPGKSKKNPRMEGFEDHRTLRTTSSADPYMSRMVKVDKQEKGSKYVNTAADTERGKSPLKTETLIILEDYADPYDAEKTREQREAEREGENDGYMEPYDAQLIITEIRRRGSKDLLKVCVVLNGGEGEGSGEAQIYDVPYEDVLEGIPLTRPESDLRPPTEYELPWEWKKGQIVRALSAQFDAVERVAKDDGAPPAVKQHTLRSVKSWTSKSLRPSPPSPTTPSAPGTCPDTDSPKVDPTLPLEKQSWYHGSVSRQEAEAQLQNCREASFLVRDSESATSKYSIALKTSQGCVHIIVAQTKECGYTLDQSSCVFPSIPEVVYHYCTRRLPFTGAEHMTLLHPVPRTP</sequence>
<evidence type="ECO:0000313" key="7">
    <source>
        <dbReference type="EMBL" id="KAK1795486.1"/>
    </source>
</evidence>
<organism evidence="7 8">
    <name type="scientific">Electrophorus voltai</name>
    <dbReference type="NCBI Taxonomy" id="2609070"/>
    <lineage>
        <taxon>Eukaryota</taxon>
        <taxon>Metazoa</taxon>
        <taxon>Chordata</taxon>
        <taxon>Craniata</taxon>
        <taxon>Vertebrata</taxon>
        <taxon>Euteleostomi</taxon>
        <taxon>Actinopterygii</taxon>
        <taxon>Neopterygii</taxon>
        <taxon>Teleostei</taxon>
        <taxon>Ostariophysi</taxon>
        <taxon>Gymnotiformes</taxon>
        <taxon>Gymnotoidei</taxon>
        <taxon>Gymnotidae</taxon>
        <taxon>Electrophorus</taxon>
    </lineage>
</organism>
<evidence type="ECO:0000256" key="1">
    <source>
        <dbReference type="ARBA" id="ARBA00022553"/>
    </source>
</evidence>
<evidence type="ECO:0000256" key="3">
    <source>
        <dbReference type="ARBA" id="ARBA00074793"/>
    </source>
</evidence>
<dbReference type="AlphaFoldDB" id="A0AAD8ZAM7"/>
<comment type="caution">
    <text evidence="7">The sequence shown here is derived from an EMBL/GenBank/DDBJ whole genome shotgun (WGS) entry which is preliminary data.</text>
</comment>
<feature type="region of interest" description="Disordered" evidence="5">
    <location>
        <begin position="362"/>
        <end position="411"/>
    </location>
</feature>
<dbReference type="SMART" id="SM00252">
    <property type="entry name" value="SH2"/>
    <property type="match status" value="1"/>
</dbReference>
<dbReference type="PANTHER" id="PTHR15127:SF29">
    <property type="entry name" value="SH2 DOMAIN-CONTAINING ADAPTER PROTEIN E"/>
    <property type="match status" value="1"/>
</dbReference>
<feature type="compositionally biased region" description="Basic and acidic residues" evidence="5">
    <location>
        <begin position="247"/>
        <end position="262"/>
    </location>
</feature>
<dbReference type="InterPro" id="IPR036860">
    <property type="entry name" value="SH2_dom_sf"/>
</dbReference>
<dbReference type="PRINTS" id="PR00401">
    <property type="entry name" value="SH2DOMAIN"/>
</dbReference>
<name>A0AAD8ZAM7_9TELE</name>
<feature type="region of interest" description="Disordered" evidence="5">
    <location>
        <begin position="245"/>
        <end position="264"/>
    </location>
</feature>
<protein>
    <recommendedName>
        <fullName evidence="3">SH2 domain-containing adapter protein E</fullName>
    </recommendedName>
</protein>
<evidence type="ECO:0000256" key="4">
    <source>
        <dbReference type="PROSITE-ProRule" id="PRU00191"/>
    </source>
</evidence>
<dbReference type="EMBL" id="JAROKS010000016">
    <property type="protein sequence ID" value="KAK1795486.1"/>
    <property type="molecule type" value="Genomic_DNA"/>
</dbReference>
<evidence type="ECO:0000259" key="6">
    <source>
        <dbReference type="PROSITE" id="PS50001"/>
    </source>
</evidence>